<accession>A0A5C6UMG2</accession>
<dbReference type="InterPro" id="IPR052917">
    <property type="entry name" value="Stress-Dev_Protein"/>
</dbReference>
<keyword evidence="3" id="KW-1185">Reference proteome</keyword>
<organism evidence="2 3">
    <name type="scientific">Sphingomonas ginsenosidivorax</name>
    <dbReference type="NCBI Taxonomy" id="862135"/>
    <lineage>
        <taxon>Bacteria</taxon>
        <taxon>Pseudomonadati</taxon>
        <taxon>Pseudomonadota</taxon>
        <taxon>Alphaproteobacteria</taxon>
        <taxon>Sphingomonadales</taxon>
        <taxon>Sphingomonadaceae</taxon>
        <taxon>Sphingomonas</taxon>
    </lineage>
</organism>
<evidence type="ECO:0000313" key="3">
    <source>
        <dbReference type="Proteomes" id="UP000321250"/>
    </source>
</evidence>
<protein>
    <submittedName>
        <fullName evidence="2">Pyridoxamine 5'-phosphate oxidase</fullName>
    </submittedName>
</protein>
<dbReference type="InterPro" id="IPR012349">
    <property type="entry name" value="Split_barrel_FMN-bd"/>
</dbReference>
<sequence>MAKTLPELSEKLRDIDFAMLNTHTEGGAIGARPMSNNRQVDYDGDNYFFALDDTLMVADIGRDPKVGLSFYGKSGLLGQRPFFVAVEGTADLVRDKAAFEAHWTTDLDRWFEQGVDTPGLVMIHVRAARLHYWDGEDEGEITL</sequence>
<dbReference type="InterPro" id="IPR038725">
    <property type="entry name" value="YdaG_split_barrel_FMN-bd"/>
</dbReference>
<proteinExistence type="predicted"/>
<dbReference type="AlphaFoldDB" id="A0A5C6UMG2"/>
<dbReference type="PANTHER" id="PTHR34818:SF1">
    <property type="entry name" value="PROTEIN BLI-3"/>
    <property type="match status" value="1"/>
</dbReference>
<reference evidence="2 3" key="1">
    <citation type="journal article" date="2013" name="Antonie Van Leeuwenhoek">
        <title>Sphingomonas ginsenosidivorax sp. nov., with the ability to transform ginsenosides.</title>
        <authorList>
            <person name="Jin X.F."/>
            <person name="Kim J.K."/>
            <person name="Liu Q.M."/>
            <person name="Kang M.S."/>
            <person name="He D."/>
            <person name="Jin F.X."/>
            <person name="Kim S.C."/>
            <person name="Im W.T."/>
        </authorList>
    </citation>
    <scope>NUCLEOTIDE SEQUENCE [LARGE SCALE GENOMIC DNA]</scope>
    <source>
        <strain evidence="2 3">KHI67</strain>
    </source>
</reference>
<dbReference type="OrthoDB" id="1432662at2"/>
<name>A0A5C6UMG2_9SPHN</name>
<comment type="caution">
    <text evidence="2">The sequence shown here is derived from an EMBL/GenBank/DDBJ whole genome shotgun (WGS) entry which is preliminary data.</text>
</comment>
<feature type="domain" description="General stress protein FMN-binding split barrel" evidence="1">
    <location>
        <begin position="7"/>
        <end position="137"/>
    </location>
</feature>
<dbReference type="Gene3D" id="2.30.110.10">
    <property type="entry name" value="Electron Transport, Fmn-binding Protein, Chain A"/>
    <property type="match status" value="1"/>
</dbReference>
<evidence type="ECO:0000259" key="1">
    <source>
        <dbReference type="Pfam" id="PF16242"/>
    </source>
</evidence>
<dbReference type="EMBL" id="VOQR01000001">
    <property type="protein sequence ID" value="TXC72535.1"/>
    <property type="molecule type" value="Genomic_DNA"/>
</dbReference>
<dbReference type="Proteomes" id="UP000321250">
    <property type="component" value="Unassembled WGS sequence"/>
</dbReference>
<dbReference type="PANTHER" id="PTHR34818">
    <property type="entry name" value="PROTEIN BLI-3"/>
    <property type="match status" value="1"/>
</dbReference>
<evidence type="ECO:0000313" key="2">
    <source>
        <dbReference type="EMBL" id="TXC72535.1"/>
    </source>
</evidence>
<dbReference type="RefSeq" id="WP_147083808.1">
    <property type="nucleotide sequence ID" value="NZ_VOQR01000001.1"/>
</dbReference>
<dbReference type="SUPFAM" id="SSF50475">
    <property type="entry name" value="FMN-binding split barrel"/>
    <property type="match status" value="1"/>
</dbReference>
<dbReference type="Pfam" id="PF16242">
    <property type="entry name" value="Pyrid_ox_like"/>
    <property type="match status" value="1"/>
</dbReference>
<gene>
    <name evidence="2" type="ORF">FSB78_17455</name>
</gene>